<organism evidence="1 2">
    <name type="scientific">Actinoplanes sichuanensis</name>
    <dbReference type="NCBI Taxonomy" id="512349"/>
    <lineage>
        <taxon>Bacteria</taxon>
        <taxon>Bacillati</taxon>
        <taxon>Actinomycetota</taxon>
        <taxon>Actinomycetes</taxon>
        <taxon>Micromonosporales</taxon>
        <taxon>Micromonosporaceae</taxon>
        <taxon>Actinoplanes</taxon>
    </lineage>
</organism>
<dbReference type="RefSeq" id="WP_317795099.1">
    <property type="nucleotide sequence ID" value="NZ_AP028461.1"/>
</dbReference>
<keyword evidence="2" id="KW-1185">Reference proteome</keyword>
<sequence length="160" mass="17420">MEADELAEVDQQLRSICVQRGLGWVVSQVDGLISQGRDAFTSDESYYQGRPGYSNGYPLFASGNRPPPANPRSVPFTPTDQTLMLIDAVLAIFIHLPAMQATAIRTLRQGFEGRASVVGSVSFADEGQDQAVTTISDGEDIDYEALIATLRRLREEVAPT</sequence>
<comment type="caution">
    <text evidence="1">The sequence shown here is derived from an EMBL/GenBank/DDBJ whole genome shotgun (WGS) entry which is preliminary data.</text>
</comment>
<proteinExistence type="predicted"/>
<protein>
    <submittedName>
        <fullName evidence="1">Uncharacterized protein</fullName>
    </submittedName>
</protein>
<accession>A0ABW4AUS2</accession>
<dbReference type="EMBL" id="JBHTMK010000081">
    <property type="protein sequence ID" value="MFD1374333.1"/>
    <property type="molecule type" value="Genomic_DNA"/>
</dbReference>
<dbReference type="Proteomes" id="UP001597183">
    <property type="component" value="Unassembled WGS sequence"/>
</dbReference>
<name>A0ABW4AUS2_9ACTN</name>
<gene>
    <name evidence="1" type="ORF">ACFQ5G_54160</name>
</gene>
<evidence type="ECO:0000313" key="2">
    <source>
        <dbReference type="Proteomes" id="UP001597183"/>
    </source>
</evidence>
<evidence type="ECO:0000313" key="1">
    <source>
        <dbReference type="EMBL" id="MFD1374333.1"/>
    </source>
</evidence>
<reference evidence="2" key="1">
    <citation type="journal article" date="2019" name="Int. J. Syst. Evol. Microbiol.">
        <title>The Global Catalogue of Microorganisms (GCM) 10K type strain sequencing project: providing services to taxonomists for standard genome sequencing and annotation.</title>
        <authorList>
            <consortium name="The Broad Institute Genomics Platform"/>
            <consortium name="The Broad Institute Genome Sequencing Center for Infectious Disease"/>
            <person name="Wu L."/>
            <person name="Ma J."/>
        </authorList>
    </citation>
    <scope>NUCLEOTIDE SEQUENCE [LARGE SCALE GENOMIC DNA]</scope>
    <source>
        <strain evidence="2">CCM 7526</strain>
    </source>
</reference>